<dbReference type="Gene3D" id="3.40.50.720">
    <property type="entry name" value="NAD(P)-binding Rossmann-like Domain"/>
    <property type="match status" value="1"/>
</dbReference>
<dbReference type="PROSITE" id="PS00061">
    <property type="entry name" value="ADH_SHORT"/>
    <property type="match status" value="1"/>
</dbReference>
<dbReference type="PANTHER" id="PTHR42760:SF40">
    <property type="entry name" value="3-OXOACYL-[ACYL-CARRIER-PROTEIN] REDUCTASE, CHLOROPLASTIC"/>
    <property type="match status" value="1"/>
</dbReference>
<dbReference type="GO" id="GO:0016616">
    <property type="term" value="F:oxidoreductase activity, acting on the CH-OH group of donors, NAD or NADP as acceptor"/>
    <property type="evidence" value="ECO:0007669"/>
    <property type="project" value="TreeGrafter"/>
</dbReference>
<dbReference type="OrthoDB" id="9803333at2"/>
<dbReference type="GO" id="GO:0030497">
    <property type="term" value="P:fatty acid elongation"/>
    <property type="evidence" value="ECO:0007669"/>
    <property type="project" value="TreeGrafter"/>
</dbReference>
<dbReference type="PANTHER" id="PTHR42760">
    <property type="entry name" value="SHORT-CHAIN DEHYDROGENASES/REDUCTASES FAMILY MEMBER"/>
    <property type="match status" value="1"/>
</dbReference>
<evidence type="ECO:0000313" key="2">
    <source>
        <dbReference type="EMBL" id="TGK08875.1"/>
    </source>
</evidence>
<comment type="similarity">
    <text evidence="1">Belongs to the short-chain dehydrogenases/reductases (SDR) family.</text>
</comment>
<reference evidence="2" key="1">
    <citation type="journal article" date="2019" name="PLoS Negl. Trop. Dis.">
        <title>Revisiting the worldwide diversity of Leptospira species in the environment.</title>
        <authorList>
            <person name="Vincent A.T."/>
            <person name="Schiettekatte O."/>
            <person name="Bourhy P."/>
            <person name="Veyrier F.J."/>
            <person name="Picardeau M."/>
        </authorList>
    </citation>
    <scope>NUCLEOTIDE SEQUENCE [LARGE SCALE GENOMIC DNA]</scope>
    <source>
        <strain evidence="2">SSW15</strain>
    </source>
</reference>
<comment type="caution">
    <text evidence="2">The sequence shown here is derived from an EMBL/GenBank/DDBJ whole genome shotgun (WGS) entry which is preliminary data.</text>
</comment>
<dbReference type="AlphaFoldDB" id="A0A4R9GBW4"/>
<organism evidence="2 3">
    <name type="scientific">Leptospira fletcheri</name>
    <dbReference type="NCBI Taxonomy" id="2484981"/>
    <lineage>
        <taxon>Bacteria</taxon>
        <taxon>Pseudomonadati</taxon>
        <taxon>Spirochaetota</taxon>
        <taxon>Spirochaetia</taxon>
        <taxon>Leptospirales</taxon>
        <taxon>Leptospiraceae</taxon>
        <taxon>Leptospira</taxon>
    </lineage>
</organism>
<dbReference type="InterPro" id="IPR020904">
    <property type="entry name" value="Sc_DH/Rdtase_CS"/>
</dbReference>
<dbReference type="EMBL" id="RQET01000009">
    <property type="protein sequence ID" value="TGK08875.1"/>
    <property type="molecule type" value="Genomic_DNA"/>
</dbReference>
<gene>
    <name evidence="2" type="ORF">EHO60_12625</name>
</gene>
<dbReference type="PRINTS" id="PR00081">
    <property type="entry name" value="GDHRDH"/>
</dbReference>
<dbReference type="SUPFAM" id="SSF51735">
    <property type="entry name" value="NAD(P)-binding Rossmann-fold domains"/>
    <property type="match status" value="1"/>
</dbReference>
<sequence>MKKSLEFDSILITGGSGGLGRTLVRNLSEQGYRVWNLDRNPPTSKEPGEVFLPTDLTSSDRIGEACKEFLGTVGKEIVSGRRFCGLVHCAGYGGPYQEITKVSLEEWDIVFSVNVRSAFLITREILPVLAEQKYGRLVYVGSTLSRKGGSLSVAYSSSKHALIGFVKSIAAEWGRFGITANSVSPGYMNTSMGVREDQVDDHRKKIVSMTPSGIVAEPEEISRVISFLLQSESGYINGADWTVDGGITAI</sequence>
<evidence type="ECO:0000313" key="3">
    <source>
        <dbReference type="Proteomes" id="UP000298458"/>
    </source>
</evidence>
<proteinExistence type="inferred from homology"/>
<dbReference type="Proteomes" id="UP000298458">
    <property type="component" value="Unassembled WGS sequence"/>
</dbReference>
<name>A0A4R9GBW4_9LEPT</name>
<accession>A0A4R9GBW4</accession>
<dbReference type="CDD" id="cd05233">
    <property type="entry name" value="SDR_c"/>
    <property type="match status" value="1"/>
</dbReference>
<dbReference type="Pfam" id="PF13561">
    <property type="entry name" value="adh_short_C2"/>
    <property type="match status" value="1"/>
</dbReference>
<dbReference type="RefSeq" id="WP_135768563.1">
    <property type="nucleotide sequence ID" value="NZ_RQET01000009.1"/>
</dbReference>
<protein>
    <submittedName>
        <fullName evidence="2">SDR family oxidoreductase</fullName>
    </submittedName>
</protein>
<evidence type="ECO:0000256" key="1">
    <source>
        <dbReference type="ARBA" id="ARBA00006484"/>
    </source>
</evidence>
<dbReference type="InterPro" id="IPR002347">
    <property type="entry name" value="SDR_fam"/>
</dbReference>
<keyword evidence="3" id="KW-1185">Reference proteome</keyword>
<dbReference type="InterPro" id="IPR036291">
    <property type="entry name" value="NAD(P)-bd_dom_sf"/>
</dbReference>